<keyword evidence="4" id="KW-1185">Reference proteome</keyword>
<dbReference type="AlphaFoldDB" id="A0A917VV78"/>
<name>A0A917VV78_9NOCA</name>
<feature type="transmembrane region" description="Helical" evidence="1">
    <location>
        <begin position="35"/>
        <end position="53"/>
    </location>
</feature>
<evidence type="ECO:0000313" key="3">
    <source>
        <dbReference type="EMBL" id="GGL17335.1"/>
    </source>
</evidence>
<feature type="domain" description="DUF2231" evidence="2">
    <location>
        <begin position="32"/>
        <end position="152"/>
    </location>
</feature>
<accession>A0A917VV78</accession>
<feature type="transmembrane region" description="Helical" evidence="1">
    <location>
        <begin position="94"/>
        <end position="113"/>
    </location>
</feature>
<dbReference type="EMBL" id="BMMH01000006">
    <property type="protein sequence ID" value="GGL17335.1"/>
    <property type="molecule type" value="Genomic_DNA"/>
</dbReference>
<dbReference type="Pfam" id="PF09990">
    <property type="entry name" value="DUF2231"/>
    <property type="match status" value="1"/>
</dbReference>
<evidence type="ECO:0000259" key="2">
    <source>
        <dbReference type="Pfam" id="PF09990"/>
    </source>
</evidence>
<feature type="transmembrane region" description="Helical" evidence="1">
    <location>
        <begin position="125"/>
        <end position="147"/>
    </location>
</feature>
<sequence length="169" mass="17579">MVDRPAAVLSAVADRVVGRGRTGEWLRGSWLGHPVHPLLVTMPIGAWSSAAVLRLTGRYDAAQHLVLIGLAATVPTVVTGLAEVRGLDTPQRRVALIHASANTVGSALFLGAYLRREHQRHATILGAFGLAAVGVGGALGGHLSYALGAGVHRWQTGPSTTPPDIPVQT</sequence>
<reference evidence="3" key="1">
    <citation type="journal article" date="2014" name="Int. J. Syst. Evol. Microbiol.">
        <title>Complete genome sequence of Corynebacterium casei LMG S-19264T (=DSM 44701T), isolated from a smear-ripened cheese.</title>
        <authorList>
            <consortium name="US DOE Joint Genome Institute (JGI-PGF)"/>
            <person name="Walter F."/>
            <person name="Albersmeier A."/>
            <person name="Kalinowski J."/>
            <person name="Ruckert C."/>
        </authorList>
    </citation>
    <scope>NUCLEOTIDE SEQUENCE</scope>
    <source>
        <strain evidence="3">CGMCC 4.3508</strain>
    </source>
</reference>
<keyword evidence="1" id="KW-0472">Membrane</keyword>
<organism evidence="3 4">
    <name type="scientific">Nocardia jinanensis</name>
    <dbReference type="NCBI Taxonomy" id="382504"/>
    <lineage>
        <taxon>Bacteria</taxon>
        <taxon>Bacillati</taxon>
        <taxon>Actinomycetota</taxon>
        <taxon>Actinomycetes</taxon>
        <taxon>Mycobacteriales</taxon>
        <taxon>Nocardiaceae</taxon>
        <taxon>Nocardia</taxon>
    </lineage>
</organism>
<comment type="caution">
    <text evidence="3">The sequence shown here is derived from an EMBL/GenBank/DDBJ whole genome shotgun (WGS) entry which is preliminary data.</text>
</comment>
<gene>
    <name evidence="3" type="ORF">GCM10011588_35010</name>
</gene>
<feature type="transmembrane region" description="Helical" evidence="1">
    <location>
        <begin position="65"/>
        <end position="82"/>
    </location>
</feature>
<keyword evidence="1" id="KW-1133">Transmembrane helix</keyword>
<proteinExistence type="predicted"/>
<dbReference type="Proteomes" id="UP000638263">
    <property type="component" value="Unassembled WGS sequence"/>
</dbReference>
<reference evidence="3" key="2">
    <citation type="submission" date="2020-09" db="EMBL/GenBank/DDBJ databases">
        <authorList>
            <person name="Sun Q."/>
            <person name="Zhou Y."/>
        </authorList>
    </citation>
    <scope>NUCLEOTIDE SEQUENCE</scope>
    <source>
        <strain evidence="3">CGMCC 4.3508</strain>
    </source>
</reference>
<evidence type="ECO:0000313" key="4">
    <source>
        <dbReference type="Proteomes" id="UP000638263"/>
    </source>
</evidence>
<protein>
    <recommendedName>
        <fullName evidence="2">DUF2231 domain-containing protein</fullName>
    </recommendedName>
</protein>
<evidence type="ECO:0000256" key="1">
    <source>
        <dbReference type="SAM" id="Phobius"/>
    </source>
</evidence>
<dbReference type="InterPro" id="IPR019251">
    <property type="entry name" value="DUF2231_TM"/>
</dbReference>
<keyword evidence="1" id="KW-0812">Transmembrane</keyword>